<keyword evidence="2" id="KW-0812">Transmembrane</keyword>
<proteinExistence type="predicted"/>
<keyword evidence="2" id="KW-1133">Transmembrane helix</keyword>
<feature type="compositionally biased region" description="Acidic residues" evidence="1">
    <location>
        <begin position="95"/>
        <end position="106"/>
    </location>
</feature>
<feature type="compositionally biased region" description="Basic and acidic residues" evidence="1">
    <location>
        <begin position="1"/>
        <end position="18"/>
    </location>
</feature>
<gene>
    <name evidence="3" type="ORF">GCM10008983_17370</name>
</gene>
<dbReference type="RefSeq" id="WP_343752453.1">
    <property type="nucleotide sequence ID" value="NZ_BAAADM010000043.1"/>
</dbReference>
<evidence type="ECO:0000256" key="1">
    <source>
        <dbReference type="SAM" id="MobiDB-lite"/>
    </source>
</evidence>
<feature type="transmembrane region" description="Helical" evidence="2">
    <location>
        <begin position="50"/>
        <end position="69"/>
    </location>
</feature>
<feature type="region of interest" description="Disordered" evidence="1">
    <location>
        <begin position="78"/>
        <end position="153"/>
    </location>
</feature>
<reference evidence="3 4" key="1">
    <citation type="journal article" date="2019" name="Int. J. Syst. Evol. Microbiol.">
        <title>The Global Catalogue of Microorganisms (GCM) 10K type strain sequencing project: providing services to taxonomists for standard genome sequencing and annotation.</title>
        <authorList>
            <consortium name="The Broad Institute Genomics Platform"/>
            <consortium name="The Broad Institute Genome Sequencing Center for Infectious Disease"/>
            <person name="Wu L."/>
            <person name="Ma J."/>
        </authorList>
    </citation>
    <scope>NUCLEOTIDE SEQUENCE [LARGE SCALE GENOMIC DNA]</scope>
    <source>
        <strain evidence="3 4">JCM 12149</strain>
    </source>
</reference>
<feature type="region of interest" description="Disordered" evidence="1">
    <location>
        <begin position="1"/>
        <end position="26"/>
    </location>
</feature>
<dbReference type="EMBL" id="BAAADM010000043">
    <property type="protein sequence ID" value="GAA0440814.1"/>
    <property type="molecule type" value="Genomic_DNA"/>
</dbReference>
<protein>
    <submittedName>
        <fullName evidence="3">Uncharacterized protein</fullName>
    </submittedName>
</protein>
<evidence type="ECO:0000256" key="2">
    <source>
        <dbReference type="SAM" id="Phobius"/>
    </source>
</evidence>
<accession>A0ABN0Z9W8</accession>
<feature type="compositionally biased region" description="Polar residues" evidence="1">
    <location>
        <begin position="132"/>
        <end position="153"/>
    </location>
</feature>
<keyword evidence="2" id="KW-0472">Membrane</keyword>
<keyword evidence="4" id="KW-1185">Reference proteome</keyword>
<evidence type="ECO:0000313" key="4">
    <source>
        <dbReference type="Proteomes" id="UP001501459"/>
    </source>
</evidence>
<dbReference type="Proteomes" id="UP001501459">
    <property type="component" value="Unassembled WGS sequence"/>
</dbReference>
<name>A0ABN0Z9W8_9BACI</name>
<evidence type="ECO:0000313" key="3">
    <source>
        <dbReference type="EMBL" id="GAA0440814.1"/>
    </source>
</evidence>
<organism evidence="3 4">
    <name type="scientific">Lentibacillus halophilus</name>
    <dbReference type="NCBI Taxonomy" id="295065"/>
    <lineage>
        <taxon>Bacteria</taxon>
        <taxon>Bacillati</taxon>
        <taxon>Bacillota</taxon>
        <taxon>Bacilli</taxon>
        <taxon>Bacillales</taxon>
        <taxon>Bacillaceae</taxon>
        <taxon>Lentibacillus</taxon>
    </lineage>
</organism>
<sequence>MDNHNKMDEQLRNLDKDIQWSPRGQQRVRRRVIHNMNQTTHPLRSLFKKWLIPTFSILLFAAIITTLVLSEVTDQKIADDSGQNGQHSTHIVSGDDQENASDENDNNDQNHSKPDHSTQHRHNNNGGEKPATNESNKTDSAQSDDTESQKQTLTQDDILAVVKRQMDTDLNISLPSTLPLNDGNHLTATTSSDATSYNVTFYEHTEPIPINNKLLFSDKNPAHVIARLRVQQYDNQAKADEAIGHEIFSESGGKEVDLGPGTTGYQDGAAGSLFTSWNVGRWALSVKTSTNNSETGLAYARKTVQYLNEKALPIPKPHGFAHLDPENNSTRIKWQKGKTVYTIDQTNDPDTSLTIAVQFK</sequence>
<feature type="compositionally biased region" description="Basic and acidic residues" evidence="1">
    <location>
        <begin position="108"/>
        <end position="118"/>
    </location>
</feature>
<comment type="caution">
    <text evidence="3">The sequence shown here is derived from an EMBL/GenBank/DDBJ whole genome shotgun (WGS) entry which is preliminary data.</text>
</comment>
<feature type="compositionally biased region" description="Polar residues" evidence="1">
    <location>
        <begin position="81"/>
        <end position="91"/>
    </location>
</feature>